<evidence type="ECO:0000259" key="9">
    <source>
        <dbReference type="PROSITE" id="PS50888"/>
    </source>
</evidence>
<accession>A0AAX6DV38</accession>
<dbReference type="InterPro" id="IPR045843">
    <property type="entry name" value="IND-like"/>
</dbReference>
<dbReference type="PANTHER" id="PTHR16223">
    <property type="entry name" value="TRANSCRIPTION FACTOR BHLH83-RELATED"/>
    <property type="match status" value="1"/>
</dbReference>
<evidence type="ECO:0000313" key="11">
    <source>
        <dbReference type="Proteomes" id="UP001140949"/>
    </source>
</evidence>
<dbReference type="InterPro" id="IPR045239">
    <property type="entry name" value="bHLH95_bHLH"/>
</dbReference>
<evidence type="ECO:0000256" key="1">
    <source>
        <dbReference type="ARBA" id="ARBA00004123"/>
    </source>
</evidence>
<keyword evidence="11" id="KW-1185">Reference proteome</keyword>
<dbReference type="GO" id="GO:0000981">
    <property type="term" value="F:DNA-binding transcription factor activity, RNA polymerase II-specific"/>
    <property type="evidence" value="ECO:0007669"/>
    <property type="project" value="TreeGrafter"/>
</dbReference>
<keyword evidence="6" id="KW-0804">Transcription</keyword>
<evidence type="ECO:0000256" key="7">
    <source>
        <dbReference type="ARBA" id="ARBA00023242"/>
    </source>
</evidence>
<evidence type="ECO:0000256" key="3">
    <source>
        <dbReference type="ARBA" id="ARBA00011738"/>
    </source>
</evidence>
<evidence type="ECO:0000256" key="4">
    <source>
        <dbReference type="ARBA" id="ARBA00023015"/>
    </source>
</evidence>
<dbReference type="Gene3D" id="4.10.280.10">
    <property type="entry name" value="Helix-loop-helix DNA-binding domain"/>
    <property type="match status" value="1"/>
</dbReference>
<dbReference type="InterPro" id="IPR011598">
    <property type="entry name" value="bHLH_dom"/>
</dbReference>
<evidence type="ECO:0000256" key="6">
    <source>
        <dbReference type="ARBA" id="ARBA00023163"/>
    </source>
</evidence>
<comment type="similarity">
    <text evidence="2">Belongs to the bHLH protein family.</text>
</comment>
<protein>
    <submittedName>
        <fullName evidence="10">Transcription factor bHLH110</fullName>
    </submittedName>
</protein>
<name>A0AAX6DV38_IRIPA</name>
<feature type="region of interest" description="Disordered" evidence="8">
    <location>
        <begin position="198"/>
        <end position="247"/>
    </location>
</feature>
<reference evidence="10" key="2">
    <citation type="submission" date="2023-04" db="EMBL/GenBank/DDBJ databases">
        <authorList>
            <person name="Bruccoleri R.E."/>
            <person name="Oakeley E.J."/>
            <person name="Faust A.-M."/>
            <person name="Dessus-Babus S."/>
            <person name="Altorfer M."/>
            <person name="Burckhardt D."/>
            <person name="Oertli M."/>
            <person name="Naumann U."/>
            <person name="Petersen F."/>
            <person name="Wong J."/>
        </authorList>
    </citation>
    <scope>NUCLEOTIDE SEQUENCE</scope>
    <source>
        <strain evidence="10">GSM-AAB239-AS_SAM_17_03QT</strain>
        <tissue evidence="10">Leaf</tissue>
    </source>
</reference>
<dbReference type="GO" id="GO:0000978">
    <property type="term" value="F:RNA polymerase II cis-regulatory region sequence-specific DNA binding"/>
    <property type="evidence" value="ECO:0007669"/>
    <property type="project" value="TreeGrafter"/>
</dbReference>
<sequence length="358" mass="39915">MMEYSSNLHHQHLEEFHCSSSSAATPSLYSNQDLPLADHFIASTNGAHDSSPREFVRLSHDMPMVQELGLFQWGTTTTAAADEEEEEGHNKEELPEPFAKRREISLQNYQANRAIRDLGFVDPLSSLGSTGRGRFGTVLPTANISGPDRLQASCSNYSLGRDARATDLLAPARFGRELRRSTVDNMAMLKEDLAYVQPASNRKSKVSPSVSGGTADQRARRANDKRLEYKSTQSVAKKPRLESRPSFSPFKVRKEKLGDRIAALQQLVVPFGKADTASVLMEAIGYIKFLQDQIETLSVPYMRSLNTKKMRTSEETSNEERDEQKMDLRSRGLCLVSLSCTSYVTNANRGVWSPPNYG</sequence>
<dbReference type="Proteomes" id="UP001140949">
    <property type="component" value="Unassembled WGS sequence"/>
</dbReference>
<dbReference type="AlphaFoldDB" id="A0AAX6DV38"/>
<feature type="compositionally biased region" description="Basic and acidic residues" evidence="8">
    <location>
        <begin position="217"/>
        <end position="229"/>
    </location>
</feature>
<feature type="compositionally biased region" description="Polar residues" evidence="8">
    <location>
        <begin position="198"/>
        <end position="214"/>
    </location>
</feature>
<evidence type="ECO:0000256" key="8">
    <source>
        <dbReference type="SAM" id="MobiDB-lite"/>
    </source>
</evidence>
<dbReference type="GO" id="GO:0005634">
    <property type="term" value="C:nucleus"/>
    <property type="evidence" value="ECO:0007669"/>
    <property type="project" value="UniProtKB-SubCell"/>
</dbReference>
<evidence type="ECO:0000256" key="5">
    <source>
        <dbReference type="ARBA" id="ARBA00023125"/>
    </source>
</evidence>
<evidence type="ECO:0000256" key="2">
    <source>
        <dbReference type="ARBA" id="ARBA00005510"/>
    </source>
</evidence>
<dbReference type="InterPro" id="IPR036638">
    <property type="entry name" value="HLH_DNA-bd_sf"/>
</dbReference>
<comment type="subunit">
    <text evidence="3">Homodimer.</text>
</comment>
<dbReference type="EMBL" id="JANAVB010041816">
    <property type="protein sequence ID" value="KAJ6795682.1"/>
    <property type="molecule type" value="Genomic_DNA"/>
</dbReference>
<evidence type="ECO:0000313" key="10">
    <source>
        <dbReference type="EMBL" id="KAJ6795682.1"/>
    </source>
</evidence>
<organism evidence="10 11">
    <name type="scientific">Iris pallida</name>
    <name type="common">Sweet iris</name>
    <dbReference type="NCBI Taxonomy" id="29817"/>
    <lineage>
        <taxon>Eukaryota</taxon>
        <taxon>Viridiplantae</taxon>
        <taxon>Streptophyta</taxon>
        <taxon>Embryophyta</taxon>
        <taxon>Tracheophyta</taxon>
        <taxon>Spermatophyta</taxon>
        <taxon>Magnoliopsida</taxon>
        <taxon>Liliopsida</taxon>
        <taxon>Asparagales</taxon>
        <taxon>Iridaceae</taxon>
        <taxon>Iridoideae</taxon>
        <taxon>Irideae</taxon>
        <taxon>Iris</taxon>
    </lineage>
</organism>
<comment type="subcellular location">
    <subcellularLocation>
        <location evidence="1">Nucleus</location>
    </subcellularLocation>
</comment>
<reference evidence="10" key="1">
    <citation type="journal article" date="2023" name="GigaByte">
        <title>Genome assembly of the bearded iris, Iris pallida Lam.</title>
        <authorList>
            <person name="Bruccoleri R.E."/>
            <person name="Oakeley E.J."/>
            <person name="Faust A.M.E."/>
            <person name="Altorfer M."/>
            <person name="Dessus-Babus S."/>
            <person name="Burckhardt D."/>
            <person name="Oertli M."/>
            <person name="Naumann U."/>
            <person name="Petersen F."/>
            <person name="Wong J."/>
        </authorList>
    </citation>
    <scope>NUCLEOTIDE SEQUENCE</scope>
    <source>
        <strain evidence="10">GSM-AAB239-AS_SAM_17_03QT</strain>
    </source>
</reference>
<gene>
    <name evidence="10" type="ORF">M6B38_225945</name>
</gene>
<comment type="caution">
    <text evidence="10">The sequence shown here is derived from an EMBL/GenBank/DDBJ whole genome shotgun (WGS) entry which is preliminary data.</text>
</comment>
<keyword evidence="5" id="KW-0238">DNA-binding</keyword>
<dbReference type="PROSITE" id="PS50888">
    <property type="entry name" value="BHLH"/>
    <property type="match status" value="1"/>
</dbReference>
<keyword evidence="7" id="KW-0539">Nucleus</keyword>
<dbReference type="FunFam" id="4.10.280.10:FF:000032">
    <property type="entry name" value="Transcription factor bHLH123 family"/>
    <property type="match status" value="1"/>
</dbReference>
<feature type="domain" description="BHLH" evidence="9">
    <location>
        <begin position="241"/>
        <end position="290"/>
    </location>
</feature>
<keyword evidence="4" id="KW-0805">Transcription regulation</keyword>
<dbReference type="SUPFAM" id="SSF47459">
    <property type="entry name" value="HLH, helix-loop-helix DNA-binding domain"/>
    <property type="match status" value="1"/>
</dbReference>
<dbReference type="PANTHER" id="PTHR16223:SF56">
    <property type="entry name" value="TRANSCRIPTION FACTOR BHLH110"/>
    <property type="match status" value="1"/>
</dbReference>
<proteinExistence type="inferred from homology"/>
<dbReference type="CDD" id="cd11393">
    <property type="entry name" value="bHLH_AtbHLH_like"/>
    <property type="match status" value="1"/>
</dbReference>
<dbReference type="GO" id="GO:0046983">
    <property type="term" value="F:protein dimerization activity"/>
    <property type="evidence" value="ECO:0007669"/>
    <property type="project" value="InterPro"/>
</dbReference>